<keyword evidence="5" id="KW-0689">Ribosomal protein</keyword>
<evidence type="ECO:0000256" key="7">
    <source>
        <dbReference type="ARBA" id="ARBA00023274"/>
    </source>
</evidence>
<evidence type="ECO:0000256" key="4">
    <source>
        <dbReference type="ARBA" id="ARBA00022843"/>
    </source>
</evidence>
<dbReference type="AlphaFoldDB" id="A0A5N3X3C1"/>
<dbReference type="Gene3D" id="4.10.960.10">
    <property type="entry name" value="Ribosomal protein L3, domain 3"/>
    <property type="match status" value="1"/>
</dbReference>
<organism evidence="11 12">
    <name type="scientific">Muntiacus reevesi</name>
    <name type="common">Reeves' muntjac</name>
    <name type="synonym">Cervus reevesi</name>
    <dbReference type="NCBI Taxonomy" id="9886"/>
    <lineage>
        <taxon>Eukaryota</taxon>
        <taxon>Metazoa</taxon>
        <taxon>Chordata</taxon>
        <taxon>Craniata</taxon>
        <taxon>Vertebrata</taxon>
        <taxon>Euteleostomi</taxon>
        <taxon>Mammalia</taxon>
        <taxon>Eutheria</taxon>
        <taxon>Laurasiatheria</taxon>
        <taxon>Artiodactyla</taxon>
        <taxon>Ruminantia</taxon>
        <taxon>Pecora</taxon>
        <taxon>Cervidae</taxon>
        <taxon>Muntiacinae</taxon>
        <taxon>Muntiacus</taxon>
    </lineage>
</organism>
<comment type="subunit">
    <text evidence="10">Component of the large ribosomal subunit. Interacts with DHX33.</text>
</comment>
<keyword evidence="7" id="KW-0687">Ribonucleoprotein</keyword>
<dbReference type="Proteomes" id="UP000326062">
    <property type="component" value="Chromosome 19"/>
</dbReference>
<dbReference type="GO" id="GO:0022625">
    <property type="term" value="C:cytosolic large ribosomal subunit"/>
    <property type="evidence" value="ECO:0007669"/>
    <property type="project" value="TreeGrafter"/>
</dbReference>
<comment type="similarity">
    <text evidence="1">Belongs to the universal ribosomal protein uL3 family.</text>
</comment>
<protein>
    <recommendedName>
        <fullName evidence="9">60S ribosomal protein L3</fullName>
    </recommendedName>
</protein>
<sequence length="306" mass="34605">MMMSHREFSAPRYRTLGFLPQKHSSRHHGKVRSFPKDDSSKPLHLTTKEIVEAVTILETPPCLWTLKTIFAEHVSDESKRSFYKNWHKSKKKVFTKYCKKWQDIDARSNLGGTSEMLLLPLCQKKVHLMEIQVIGGTVAEKLDWAHERLQQQVSVNQVFGQDETTAVTGVTKGKDYKGVTSWLCKIACIGAWHPARVTSVAWAGQKGYHHCTKINKKIYKIGQGYLINDSKLIKKNASTDYDLSDKSINPLGGFVHRGEVTNDFVMLKGCVVGTKQQFIDTTSKFGHGGFQTVEEKTAFMGPLEKD</sequence>
<accession>A0A5N3X3C1</accession>
<evidence type="ECO:0000313" key="12">
    <source>
        <dbReference type="Proteomes" id="UP000326062"/>
    </source>
</evidence>
<evidence type="ECO:0000256" key="6">
    <source>
        <dbReference type="ARBA" id="ARBA00022990"/>
    </source>
</evidence>
<dbReference type="Gene3D" id="2.40.30.10">
    <property type="entry name" value="Translation factors"/>
    <property type="match status" value="2"/>
</dbReference>
<evidence type="ECO:0000256" key="8">
    <source>
        <dbReference type="ARBA" id="ARBA00034092"/>
    </source>
</evidence>
<dbReference type="Pfam" id="PF00297">
    <property type="entry name" value="Ribosomal_L3"/>
    <property type="match status" value="2"/>
</dbReference>
<evidence type="ECO:0000256" key="2">
    <source>
        <dbReference type="ARBA" id="ARBA00022481"/>
    </source>
</evidence>
<evidence type="ECO:0000256" key="1">
    <source>
        <dbReference type="ARBA" id="ARBA00006540"/>
    </source>
</evidence>
<dbReference type="InterPro" id="IPR044892">
    <property type="entry name" value="Ribosomal_L3_dom_3_arc_sf"/>
</dbReference>
<evidence type="ECO:0000256" key="9">
    <source>
        <dbReference type="ARBA" id="ARBA00035354"/>
    </source>
</evidence>
<evidence type="ECO:0000256" key="3">
    <source>
        <dbReference type="ARBA" id="ARBA00022499"/>
    </source>
</evidence>
<reference evidence="11 12" key="1">
    <citation type="submission" date="2019-06" db="EMBL/GenBank/DDBJ databases">
        <title>Discovery of a novel chromosome fission-fusion reversal in muntjac.</title>
        <authorList>
            <person name="Mudd A.B."/>
            <person name="Bredeson J.V."/>
            <person name="Baum R."/>
            <person name="Hockemeyer D."/>
            <person name="Rokhsar D.S."/>
        </authorList>
    </citation>
    <scope>NUCLEOTIDE SEQUENCE [LARGE SCALE GENOMIC DNA]</scope>
    <source>
        <strain evidence="11">UCam_UCB_Mr</strain>
        <tissue evidence="11">Fibroblast cell line</tissue>
    </source>
</reference>
<dbReference type="EMBL" id="VCEB01000017">
    <property type="protein sequence ID" value="KAB0368613.1"/>
    <property type="molecule type" value="Genomic_DNA"/>
</dbReference>
<keyword evidence="3" id="KW-1017">Isopeptide bond</keyword>
<comment type="function">
    <text evidence="8">Component of the large ribosomal subunit. The ribosome is a large ribonucleoprotein complex responsible for the synthesis of proteins in the cell.</text>
</comment>
<name>A0A5N3X3C1_MUNRE</name>
<proteinExistence type="inferred from homology"/>
<dbReference type="PANTHER" id="PTHR11363:SF4">
    <property type="entry name" value="LARGE RIBOSOMAL SUBUNIT PROTEIN UL3"/>
    <property type="match status" value="1"/>
</dbReference>
<dbReference type="FunFam" id="2.40.30.10:FF:000351">
    <property type="entry name" value="Ribosomal protein L3"/>
    <property type="match status" value="1"/>
</dbReference>
<dbReference type="Gene3D" id="3.30.1430.10">
    <property type="match status" value="1"/>
</dbReference>
<evidence type="ECO:0000256" key="5">
    <source>
        <dbReference type="ARBA" id="ARBA00022980"/>
    </source>
</evidence>
<evidence type="ECO:0000313" key="11">
    <source>
        <dbReference type="EMBL" id="KAB0368613.1"/>
    </source>
</evidence>
<keyword evidence="2" id="KW-0488">Methylation</keyword>
<dbReference type="GO" id="GO:0003723">
    <property type="term" value="F:RNA binding"/>
    <property type="evidence" value="ECO:0007669"/>
    <property type="project" value="TreeGrafter"/>
</dbReference>
<keyword evidence="6" id="KW-0007">Acetylation</keyword>
<keyword evidence="4" id="KW-0832">Ubl conjugation</keyword>
<dbReference type="InterPro" id="IPR009000">
    <property type="entry name" value="Transl_B-barrel_sf"/>
</dbReference>
<dbReference type="GO" id="GO:0003735">
    <property type="term" value="F:structural constituent of ribosome"/>
    <property type="evidence" value="ECO:0007669"/>
    <property type="project" value="InterPro"/>
</dbReference>
<dbReference type="SUPFAM" id="SSF50447">
    <property type="entry name" value="Translation proteins"/>
    <property type="match status" value="1"/>
</dbReference>
<keyword evidence="12" id="KW-1185">Reference proteome</keyword>
<dbReference type="InterPro" id="IPR000597">
    <property type="entry name" value="Ribosomal_uL3"/>
</dbReference>
<dbReference type="GO" id="GO:0006412">
    <property type="term" value="P:translation"/>
    <property type="evidence" value="ECO:0007669"/>
    <property type="project" value="InterPro"/>
</dbReference>
<dbReference type="InterPro" id="IPR045077">
    <property type="entry name" value="L3_arc_euk"/>
</dbReference>
<gene>
    <name evidence="11" type="ORF">FD755_019647</name>
</gene>
<evidence type="ECO:0000256" key="10">
    <source>
        <dbReference type="ARBA" id="ARBA00046482"/>
    </source>
</evidence>
<dbReference type="PANTHER" id="PTHR11363">
    <property type="entry name" value="60S RIBOSOMAL PROTEIN L3-RELATED"/>
    <property type="match status" value="1"/>
</dbReference>
<comment type="caution">
    <text evidence="11">The sequence shown here is derived from an EMBL/GenBank/DDBJ whole genome shotgun (WGS) entry which is preliminary data.</text>
</comment>